<evidence type="ECO:0000313" key="3">
    <source>
        <dbReference type="Proteomes" id="UP001498476"/>
    </source>
</evidence>
<gene>
    <name evidence="2" type="ORF">QQX98_003149</name>
</gene>
<name>A0ABR1HG32_9HYPO</name>
<feature type="compositionally biased region" description="Basic and acidic residues" evidence="1">
    <location>
        <begin position="22"/>
        <end position="31"/>
    </location>
</feature>
<feature type="region of interest" description="Disordered" evidence="1">
    <location>
        <begin position="1"/>
        <end position="31"/>
    </location>
</feature>
<evidence type="ECO:0000256" key="1">
    <source>
        <dbReference type="SAM" id="MobiDB-lite"/>
    </source>
</evidence>
<protein>
    <submittedName>
        <fullName evidence="2">Uncharacterized protein</fullName>
    </submittedName>
</protein>
<accession>A0ABR1HG32</accession>
<evidence type="ECO:0000313" key="2">
    <source>
        <dbReference type="EMBL" id="KAK7419777.1"/>
    </source>
</evidence>
<comment type="caution">
    <text evidence="2">The sequence shown here is derived from an EMBL/GenBank/DDBJ whole genome shotgun (WGS) entry which is preliminary data.</text>
</comment>
<reference evidence="2 3" key="1">
    <citation type="journal article" date="2025" name="Microbiol. Resour. Announc.">
        <title>Draft genome sequences for Neonectria magnoliae and Neonectria punicea, canker pathogens of Liriodendron tulipifera and Acer saccharum in West Virginia.</title>
        <authorList>
            <person name="Petronek H.M."/>
            <person name="Kasson M.T."/>
            <person name="Metheny A.M."/>
            <person name="Stauder C.M."/>
            <person name="Lovett B."/>
            <person name="Lynch S.C."/>
            <person name="Garnas J.R."/>
            <person name="Kasson L.R."/>
            <person name="Stajich J.E."/>
        </authorList>
    </citation>
    <scope>NUCLEOTIDE SEQUENCE [LARGE SCALE GENOMIC DNA]</scope>
    <source>
        <strain evidence="2 3">NRRL 64653</strain>
    </source>
</reference>
<dbReference type="Proteomes" id="UP001498476">
    <property type="component" value="Unassembled WGS sequence"/>
</dbReference>
<keyword evidence="3" id="KW-1185">Reference proteome</keyword>
<proteinExistence type="predicted"/>
<dbReference type="EMBL" id="JAZAVJ010000035">
    <property type="protein sequence ID" value="KAK7419777.1"/>
    <property type="molecule type" value="Genomic_DNA"/>
</dbReference>
<sequence length="66" mass="6924">MPSTNDQNFQASSAGWATQVDESSKPDHRAKPWEAVVETAKPEGPDGDVIDVNANPLAACDISVSA</sequence>
<feature type="compositionally biased region" description="Polar residues" evidence="1">
    <location>
        <begin position="1"/>
        <end position="16"/>
    </location>
</feature>
<organism evidence="2 3">
    <name type="scientific">Neonectria punicea</name>
    <dbReference type="NCBI Taxonomy" id="979145"/>
    <lineage>
        <taxon>Eukaryota</taxon>
        <taxon>Fungi</taxon>
        <taxon>Dikarya</taxon>
        <taxon>Ascomycota</taxon>
        <taxon>Pezizomycotina</taxon>
        <taxon>Sordariomycetes</taxon>
        <taxon>Hypocreomycetidae</taxon>
        <taxon>Hypocreales</taxon>
        <taxon>Nectriaceae</taxon>
        <taxon>Neonectria</taxon>
    </lineage>
</organism>